<dbReference type="Proteomes" id="UP000295499">
    <property type="component" value="Unassembled WGS sequence"/>
</dbReference>
<dbReference type="CDD" id="cd00038">
    <property type="entry name" value="CAP_ED"/>
    <property type="match status" value="1"/>
</dbReference>
<dbReference type="InterPro" id="IPR018490">
    <property type="entry name" value="cNMP-bd_dom_sf"/>
</dbReference>
<evidence type="ECO:0000313" key="2">
    <source>
        <dbReference type="EMBL" id="TDO23348.1"/>
    </source>
</evidence>
<dbReference type="Pfam" id="PF00027">
    <property type="entry name" value="cNMP_binding"/>
    <property type="match status" value="1"/>
</dbReference>
<name>A0A4V3C3T5_9SPHI</name>
<organism evidence="2 3">
    <name type="scientific">Pedobacter duraquae</name>
    <dbReference type="NCBI Taxonomy" id="425511"/>
    <lineage>
        <taxon>Bacteria</taxon>
        <taxon>Pseudomonadati</taxon>
        <taxon>Bacteroidota</taxon>
        <taxon>Sphingobacteriia</taxon>
        <taxon>Sphingobacteriales</taxon>
        <taxon>Sphingobacteriaceae</taxon>
        <taxon>Pedobacter</taxon>
    </lineage>
</organism>
<evidence type="ECO:0000313" key="3">
    <source>
        <dbReference type="Proteomes" id="UP000295499"/>
    </source>
</evidence>
<accession>A0A4V3C3T5</accession>
<reference evidence="2 3" key="1">
    <citation type="submission" date="2019-03" db="EMBL/GenBank/DDBJ databases">
        <title>Genomic Encyclopedia of Archaeal and Bacterial Type Strains, Phase II (KMG-II): from individual species to whole genera.</title>
        <authorList>
            <person name="Goeker M."/>
        </authorList>
    </citation>
    <scope>NUCLEOTIDE SEQUENCE [LARGE SCALE GENOMIC DNA]</scope>
    <source>
        <strain evidence="2 3">DSM 19034</strain>
    </source>
</reference>
<comment type="caution">
    <text evidence="2">The sequence shown here is derived from an EMBL/GenBank/DDBJ whole genome shotgun (WGS) entry which is preliminary data.</text>
</comment>
<sequence length="212" mass="24901">MILDQKDSKFEVNHQCPYMLFHFKDQFPELEPFLEKYRSYQQRLDVGAKTILLEEGKVSGQYVFIEKGCVRLFFNNDGLDKTVQFFFEHEGLTSLESFVGNVPSAFTIETIEPSVIYLLPKKYVIELIDDLSREPQFFKMIMSIFAQRQSHYINEFVSFIRDTPEQRYLKLLTDRPHIIQRVAQHYIASYLGVSTVHLSRIKSKLAKGNAHF</sequence>
<proteinExistence type="predicted"/>
<dbReference type="InterPro" id="IPR000595">
    <property type="entry name" value="cNMP-bd_dom"/>
</dbReference>
<gene>
    <name evidence="2" type="ORF">CLV32_2339</name>
</gene>
<dbReference type="AlphaFoldDB" id="A0A4V3C3T5"/>
<protein>
    <submittedName>
        <fullName evidence="2">CRP-like cAMP-binding protein</fullName>
    </submittedName>
</protein>
<dbReference type="SUPFAM" id="SSF51206">
    <property type="entry name" value="cAMP-binding domain-like"/>
    <property type="match status" value="1"/>
</dbReference>
<dbReference type="EMBL" id="SNWM01000002">
    <property type="protein sequence ID" value="TDO23348.1"/>
    <property type="molecule type" value="Genomic_DNA"/>
</dbReference>
<evidence type="ECO:0000259" key="1">
    <source>
        <dbReference type="Pfam" id="PF00027"/>
    </source>
</evidence>
<keyword evidence="3" id="KW-1185">Reference proteome</keyword>
<dbReference type="InterPro" id="IPR014710">
    <property type="entry name" value="RmlC-like_jellyroll"/>
</dbReference>
<feature type="domain" description="Cyclic nucleotide-binding" evidence="1">
    <location>
        <begin position="47"/>
        <end position="129"/>
    </location>
</feature>
<dbReference type="Gene3D" id="2.60.120.10">
    <property type="entry name" value="Jelly Rolls"/>
    <property type="match status" value="1"/>
</dbReference>